<evidence type="ECO:0000256" key="6">
    <source>
        <dbReference type="ARBA" id="ARBA00022824"/>
    </source>
</evidence>
<evidence type="ECO:0000256" key="1">
    <source>
        <dbReference type="ARBA" id="ARBA00002791"/>
    </source>
</evidence>
<accession>A0A3D8RLC2</accession>
<dbReference type="OrthoDB" id="67566at2759"/>
<evidence type="ECO:0000313" key="12">
    <source>
        <dbReference type="Proteomes" id="UP000256690"/>
    </source>
</evidence>
<feature type="transmembrane region" description="Helical" evidence="9">
    <location>
        <begin position="208"/>
        <end position="227"/>
    </location>
</feature>
<evidence type="ECO:0000256" key="7">
    <source>
        <dbReference type="ARBA" id="ARBA00022989"/>
    </source>
</evidence>
<evidence type="ECO:0000256" key="2">
    <source>
        <dbReference type="ARBA" id="ARBA00004477"/>
    </source>
</evidence>
<evidence type="ECO:0000256" key="5">
    <source>
        <dbReference type="ARBA" id="ARBA00022729"/>
    </source>
</evidence>
<dbReference type="GO" id="GO:0018279">
    <property type="term" value="P:protein N-linked glycosylation via asparagine"/>
    <property type="evidence" value="ECO:0007669"/>
    <property type="project" value="TreeGrafter"/>
</dbReference>
<dbReference type="PANTHER" id="PTHR12692:SF0">
    <property type="entry name" value="GH11935P"/>
    <property type="match status" value="1"/>
</dbReference>
<dbReference type="SUPFAM" id="SSF52833">
    <property type="entry name" value="Thioredoxin-like"/>
    <property type="match status" value="1"/>
</dbReference>
<feature type="signal peptide" evidence="10">
    <location>
        <begin position="1"/>
        <end position="19"/>
    </location>
</feature>
<comment type="similarity">
    <text evidence="3">Belongs to the OST3/OST6 family.</text>
</comment>
<evidence type="ECO:0000256" key="4">
    <source>
        <dbReference type="ARBA" id="ARBA00022692"/>
    </source>
</evidence>
<comment type="function">
    <text evidence="1">Subunit of the oligosaccharyl transferase (OST) complex that catalyzes the initial transfer of a defined glycan (Glc(3)Man(9)GlcNAc(2) in eukaryotes) from the lipid carrier dolichol-pyrophosphate to an asparagine residue within an Asn-X-Ser/Thr consensus motif in nascent polypeptide chains, the first step in protein N-glycosylation. N-glycosylation occurs cotranslationally and the complex associates with the Sec61 complex at the channel-forming translocon complex that mediates protein translocation across the endoplasmic reticulum (ER). All subunits are required for a maximal enzyme activity.</text>
</comment>
<evidence type="ECO:0000256" key="8">
    <source>
        <dbReference type="ARBA" id="ARBA00023136"/>
    </source>
</evidence>
<dbReference type="GeneID" id="38117780"/>
<evidence type="ECO:0000256" key="10">
    <source>
        <dbReference type="SAM" id="SignalP"/>
    </source>
</evidence>
<gene>
    <name evidence="11" type="ORF">DSM5745_07410</name>
</gene>
<dbReference type="Proteomes" id="UP000256690">
    <property type="component" value="Unassembled WGS sequence"/>
</dbReference>
<keyword evidence="5 10" id="KW-0732">Signal</keyword>
<keyword evidence="4 9" id="KW-0812">Transmembrane</keyword>
<proteinExistence type="inferred from homology"/>
<keyword evidence="7 9" id="KW-1133">Transmembrane helix</keyword>
<dbReference type="STRING" id="1810919.A0A3D8RLC2"/>
<name>A0A3D8RLC2_9EURO</name>
<feature type="transmembrane region" description="Helical" evidence="9">
    <location>
        <begin position="290"/>
        <end position="311"/>
    </location>
</feature>
<dbReference type="InterPro" id="IPR036249">
    <property type="entry name" value="Thioredoxin-like_sf"/>
</dbReference>
<protein>
    <recommendedName>
        <fullName evidence="13">Oligosaccharyl transferase subunit</fullName>
    </recommendedName>
</protein>
<dbReference type="AlphaFoldDB" id="A0A3D8RLC2"/>
<comment type="caution">
    <text evidence="11">The sequence shown here is derived from an EMBL/GenBank/DDBJ whole genome shotgun (WGS) entry which is preliminary data.</text>
</comment>
<evidence type="ECO:0000256" key="9">
    <source>
        <dbReference type="SAM" id="Phobius"/>
    </source>
</evidence>
<feature type="transmembrane region" description="Helical" evidence="9">
    <location>
        <begin position="176"/>
        <end position="196"/>
    </location>
</feature>
<evidence type="ECO:0008006" key="13">
    <source>
        <dbReference type="Google" id="ProtNLM"/>
    </source>
</evidence>
<evidence type="ECO:0000256" key="3">
    <source>
        <dbReference type="ARBA" id="ARBA00009561"/>
    </source>
</evidence>
<dbReference type="InterPro" id="IPR021149">
    <property type="entry name" value="OligosaccharylTrfase_OST3/OST6"/>
</dbReference>
<feature type="chain" id="PRO_5017647925" description="Oligosaccharyl transferase subunit" evidence="10">
    <location>
        <begin position="20"/>
        <end position="325"/>
    </location>
</feature>
<evidence type="ECO:0000313" key="11">
    <source>
        <dbReference type="EMBL" id="RDW74748.1"/>
    </source>
</evidence>
<reference evidence="11 12" key="1">
    <citation type="journal article" date="2018" name="IMA Fungus">
        <title>IMA Genome-F 9: Draft genome sequence of Annulohypoxylon stygium, Aspergillus mulundensis, Berkeleyomyces basicola (syn. Thielaviopsis basicola), Ceratocystis smalleyi, two Cercospora beticola strains, Coleophoma cylindrospora, Fusarium fracticaudum, Phialophora cf. hyalina, and Morchella septimelata.</title>
        <authorList>
            <person name="Wingfield B.D."/>
            <person name="Bills G.F."/>
            <person name="Dong Y."/>
            <person name="Huang W."/>
            <person name="Nel W.J."/>
            <person name="Swalarsk-Parry B.S."/>
            <person name="Vaghefi N."/>
            <person name="Wilken P.M."/>
            <person name="An Z."/>
            <person name="de Beer Z.W."/>
            <person name="De Vos L."/>
            <person name="Chen L."/>
            <person name="Duong T.A."/>
            <person name="Gao Y."/>
            <person name="Hammerbacher A."/>
            <person name="Kikkert J.R."/>
            <person name="Li Y."/>
            <person name="Li H."/>
            <person name="Li K."/>
            <person name="Li Q."/>
            <person name="Liu X."/>
            <person name="Ma X."/>
            <person name="Naidoo K."/>
            <person name="Pethybridge S.J."/>
            <person name="Sun J."/>
            <person name="Steenkamp E.T."/>
            <person name="van der Nest M.A."/>
            <person name="van Wyk S."/>
            <person name="Wingfield M.J."/>
            <person name="Xiong C."/>
            <person name="Yue Q."/>
            <person name="Zhang X."/>
        </authorList>
    </citation>
    <scope>NUCLEOTIDE SEQUENCE [LARGE SCALE GENOMIC DNA]</scope>
    <source>
        <strain evidence="11 12">DSM 5745</strain>
    </source>
</reference>
<sequence>MKLLALITSLLYLIPTAPAASYTDKFKQYQSLSRLAPIQLDDLSYDDITSKPRDYFATVILTATEARFGCVLCRDFQPEYDLIARSWNRGTKPDDLRVLFGILDFRNGKAAFQKLMLQTAPVLLVFPPTVGPYARVDDSPLRFDFSGPISADQVYAWISRQLPDGPKPPLVRPIKYMRIVSGITILMAVVTLFTVLSPYVLPVVRNRNLWAAFSLIAVLLFTSGHMFNHIRKVPYVVGDGRGGISYFAGGFSNQFGMETQIVAAIYAVLSFSAIALAMKVPRIADNKSQQVAVVIWGAVLLGTYSFLLSVFRAKNGGYPFFLPPF</sequence>
<dbReference type="Pfam" id="PF04756">
    <property type="entry name" value="OST3_OST6"/>
    <property type="match status" value="1"/>
</dbReference>
<feature type="transmembrane region" description="Helical" evidence="9">
    <location>
        <begin position="261"/>
        <end position="278"/>
    </location>
</feature>
<dbReference type="RefSeq" id="XP_026602516.1">
    <property type="nucleotide sequence ID" value="XM_026749426.1"/>
</dbReference>
<dbReference type="FunFam" id="3.40.30.10:FF:000302">
    <property type="entry name" value="Oligosaccharyl transferase subunit (Gamma), putative"/>
    <property type="match status" value="1"/>
</dbReference>
<dbReference type="GO" id="GO:0008250">
    <property type="term" value="C:oligosaccharyltransferase complex"/>
    <property type="evidence" value="ECO:0007669"/>
    <property type="project" value="TreeGrafter"/>
</dbReference>
<dbReference type="Gene3D" id="3.40.30.10">
    <property type="entry name" value="Glutaredoxin"/>
    <property type="match status" value="1"/>
</dbReference>
<keyword evidence="6" id="KW-0256">Endoplasmic reticulum</keyword>
<keyword evidence="8 9" id="KW-0472">Membrane</keyword>
<organism evidence="11 12">
    <name type="scientific">Aspergillus mulundensis</name>
    <dbReference type="NCBI Taxonomy" id="1810919"/>
    <lineage>
        <taxon>Eukaryota</taxon>
        <taxon>Fungi</taxon>
        <taxon>Dikarya</taxon>
        <taxon>Ascomycota</taxon>
        <taxon>Pezizomycotina</taxon>
        <taxon>Eurotiomycetes</taxon>
        <taxon>Eurotiomycetidae</taxon>
        <taxon>Eurotiales</taxon>
        <taxon>Aspergillaceae</taxon>
        <taxon>Aspergillus</taxon>
        <taxon>Aspergillus subgen. Nidulantes</taxon>
    </lineage>
</organism>
<comment type="subcellular location">
    <subcellularLocation>
        <location evidence="2">Endoplasmic reticulum membrane</location>
        <topology evidence="2">Multi-pass membrane protein</topology>
    </subcellularLocation>
</comment>
<keyword evidence="12" id="KW-1185">Reference proteome</keyword>
<dbReference type="PANTHER" id="PTHR12692">
    <property type="entry name" value="DOLICHYL-DIPHOSPHOOLIGOSACCHARIDE--PROTEIN GLYCOSYLTRANSFERASE-RELATED"/>
    <property type="match status" value="1"/>
</dbReference>
<dbReference type="EMBL" id="PVWQ01000008">
    <property type="protein sequence ID" value="RDW74748.1"/>
    <property type="molecule type" value="Genomic_DNA"/>
</dbReference>